<comment type="caution">
    <text evidence="2">The sequence shown here is derived from an EMBL/GenBank/DDBJ whole genome shotgun (WGS) entry which is preliminary data.</text>
</comment>
<dbReference type="Proteomes" id="UP001597285">
    <property type="component" value="Unassembled WGS sequence"/>
</dbReference>
<sequence>MNTFLKNLGDIFRYTFTSVTTVLIFLVLMFILNIGFWWSLIISVVIGAFFFYKQNDNKNNTPHQKLRKVSSEKEAFYKANGMDKEEIHFFRETMYTAKLQILTLEKNMNAVSKLKAIEQRNNTIHLVKSLFKEITAEPRRLHEVDKFLYVHLPSLTDLTNKYLEISQHEVKNKSTFTVLDQSATTIDEMCRLIAVDYVAFKSGDFDDMSLEVELAKKAIERDNGETNTIEDDEL</sequence>
<keyword evidence="1" id="KW-0472">Membrane</keyword>
<reference evidence="3" key="1">
    <citation type="journal article" date="2019" name="Int. J. Syst. Evol. Microbiol.">
        <title>The Global Catalogue of Microorganisms (GCM) 10K type strain sequencing project: providing services to taxonomists for standard genome sequencing and annotation.</title>
        <authorList>
            <consortium name="The Broad Institute Genomics Platform"/>
            <consortium name="The Broad Institute Genome Sequencing Center for Infectious Disease"/>
            <person name="Wu L."/>
            <person name="Ma J."/>
        </authorList>
    </citation>
    <scope>NUCLEOTIDE SEQUENCE [LARGE SCALE GENOMIC DNA]</scope>
    <source>
        <strain evidence="3">KCTC 42143</strain>
    </source>
</reference>
<keyword evidence="3" id="KW-1185">Reference proteome</keyword>
<accession>A0ABW4NQ49</accession>
<dbReference type="Pfam" id="PF10112">
    <property type="entry name" value="Halogen_Hydrol"/>
    <property type="match status" value="1"/>
</dbReference>
<name>A0ABW4NQ49_9LACT</name>
<dbReference type="RefSeq" id="WP_058918204.1">
    <property type="nucleotide sequence ID" value="NZ_JBHSQC010000025.1"/>
</dbReference>
<organism evidence="2 3">
    <name type="scientific">Carnobacterium antarcticum</name>
    <dbReference type="NCBI Taxonomy" id="2126436"/>
    <lineage>
        <taxon>Bacteria</taxon>
        <taxon>Bacillati</taxon>
        <taxon>Bacillota</taxon>
        <taxon>Bacilli</taxon>
        <taxon>Lactobacillales</taxon>
        <taxon>Carnobacteriaceae</taxon>
        <taxon>Carnobacterium</taxon>
    </lineage>
</organism>
<dbReference type="EMBL" id="JBHUFF010000013">
    <property type="protein sequence ID" value="MFD1799617.1"/>
    <property type="molecule type" value="Genomic_DNA"/>
</dbReference>
<evidence type="ECO:0000256" key="1">
    <source>
        <dbReference type="SAM" id="Phobius"/>
    </source>
</evidence>
<evidence type="ECO:0000313" key="2">
    <source>
        <dbReference type="EMBL" id="MFD1799617.1"/>
    </source>
</evidence>
<keyword evidence="1" id="KW-1133">Transmembrane helix</keyword>
<feature type="transmembrane region" description="Helical" evidence="1">
    <location>
        <begin position="12"/>
        <end position="30"/>
    </location>
</feature>
<keyword evidence="1" id="KW-0812">Transmembrane</keyword>
<protein>
    <submittedName>
        <fullName evidence="2">5-bromo-4-chloroindolyl phosphate hydrolysis family protein</fullName>
    </submittedName>
</protein>
<evidence type="ECO:0000313" key="3">
    <source>
        <dbReference type="Proteomes" id="UP001597285"/>
    </source>
</evidence>
<dbReference type="InterPro" id="IPR018770">
    <property type="entry name" value="ChloroindolylP_hydrolase"/>
</dbReference>
<feature type="transmembrane region" description="Helical" evidence="1">
    <location>
        <begin position="36"/>
        <end position="52"/>
    </location>
</feature>
<proteinExistence type="predicted"/>
<gene>
    <name evidence="2" type="ORF">ACFSBK_07100</name>
</gene>